<dbReference type="Proteomes" id="UP000275843">
    <property type="component" value="Chromosome"/>
</dbReference>
<reference evidence="25" key="3">
    <citation type="submission" date="2016-04" db="EMBL/GenBank/DDBJ databases">
        <authorList>
            <person name="Shah S.A."/>
            <person name="Garrett R.A."/>
        </authorList>
    </citation>
    <scope>NUCLEOTIDE SEQUENCE [LARGE SCALE GENOMIC DNA]</scope>
    <source>
        <strain evidence="25">ATCC 35091 / DSM 1616 / JCM 8930 / NBRC 15331 / P1</strain>
    </source>
</reference>
<dbReference type="Proteomes" id="UP000273443">
    <property type="component" value="Chromosome"/>
</dbReference>
<evidence type="ECO:0000313" key="28">
    <source>
        <dbReference type="Proteomes" id="UP000273194"/>
    </source>
</evidence>
<keyword evidence="3 7" id="KW-0547">Nucleotide-binding</keyword>
<dbReference type="GO" id="GO:0009236">
    <property type="term" value="P:cobalamin biosynthetic process"/>
    <property type="evidence" value="ECO:0007669"/>
    <property type="project" value="UniProtKB-UniRule"/>
</dbReference>
<dbReference type="CDD" id="cd03130">
    <property type="entry name" value="GATase1_CobB"/>
    <property type="match status" value="1"/>
</dbReference>
<dbReference type="HAMAP" id="MF_00027">
    <property type="entry name" value="CobB_CbiA"/>
    <property type="match status" value="1"/>
</dbReference>
<feature type="active site" description="Nucleophile" evidence="7">
    <location>
        <position position="320"/>
    </location>
</feature>
<dbReference type="GO" id="GO:0042242">
    <property type="term" value="F:cobyrinic acid a,c-diamide synthase activity"/>
    <property type="evidence" value="ECO:0007669"/>
    <property type="project" value="UniProtKB-UniRule"/>
</dbReference>
<dbReference type="Proteomes" id="UP000282269">
    <property type="component" value="Chromosome"/>
</dbReference>
<evidence type="ECO:0000259" key="9">
    <source>
        <dbReference type="Pfam" id="PF07685"/>
    </source>
</evidence>
<dbReference type="AlphaFoldDB" id="A0A0E3MFX4"/>
<dbReference type="EMBL" id="CP011055">
    <property type="protein sequence ID" value="AKA73710.1"/>
    <property type="molecule type" value="Genomic_DNA"/>
</dbReference>
<dbReference type="PATRIC" id="fig|2287.6.peg.1472"/>
<dbReference type="Proteomes" id="UP000278715">
    <property type="component" value="Chromosome"/>
</dbReference>
<evidence type="ECO:0000313" key="23">
    <source>
        <dbReference type="Proteomes" id="UP000033085"/>
    </source>
</evidence>
<sequence>MKRILLSSDRSGSGKTLITSAIMRALSKKYKVRGFKAGPDFIDPGYHKIATGFPSINLDLWMMGKNNVKRSLAKYGKEFDIGIIEGVMGLYDGVDTLYSTYELAKVTKTPIILIINCSNIGSTVGAIVKGLKYYRSDVSIRGVIFNKIASETHYNYCRNAVEDVEVLGYVPFDKNLEIKSRHLGLVTVEDNREVQNLIRYASELVEKYVDLDKIYEMASDEDLEIDLPEDNESNGVKRKMAIAYDPAFSFYYQENLDILKNKYELEFFSPLNNEYVEDAEAIYIGGGYPELHLNELEKSTRTKKWLKNMSYAGVKIYAECGGLMYLSKNLIDENNKNHSMTGIFDIDIKTKDKLTIGYTELEAVKENFIVNKNNVVRGHEFHVSKPISVNEKEFVFKVRIGKGIINKLDGVKSNNTVASYSHLHFSNFQLRIVF</sequence>
<gene>
    <name evidence="7" type="primary">cbiA</name>
    <name evidence="20" type="ORF">HFC64_13565</name>
    <name evidence="21" type="ORF">SSOP1_0387</name>
    <name evidence="12" type="ORF">SULA_1428</name>
    <name evidence="10" type="ORF">SULB_1429</name>
    <name evidence="11" type="ORF">SULC_1427</name>
    <name evidence="13" type="ORF">SULG_07100</name>
    <name evidence="14" type="ORF">SULH_07100</name>
    <name evidence="15" type="ORF">SULI_07100</name>
    <name evidence="16" type="ORF">SULM_07100</name>
    <name evidence="17" type="ORF">SULN_07100</name>
    <name evidence="18" type="ORF">SULO_07110</name>
    <name evidence="19" type="ORF">SULZ_07340</name>
</gene>
<evidence type="ECO:0000256" key="6">
    <source>
        <dbReference type="ARBA" id="ARBA00022962"/>
    </source>
</evidence>
<evidence type="ECO:0000256" key="5">
    <source>
        <dbReference type="ARBA" id="ARBA00022842"/>
    </source>
</evidence>
<dbReference type="EMBL" id="CP050869">
    <property type="protein sequence ID" value="QPG50701.1"/>
    <property type="molecule type" value="Genomic_DNA"/>
</dbReference>
<dbReference type="EMBL" id="CP033236">
    <property type="protein sequence ID" value="AZF70801.1"/>
    <property type="molecule type" value="Genomic_DNA"/>
</dbReference>
<evidence type="ECO:0000256" key="1">
    <source>
        <dbReference type="ARBA" id="ARBA00001946"/>
    </source>
</evidence>
<accession>A0A0E3MFX4</accession>
<dbReference type="Proteomes" id="UP000594632">
    <property type="component" value="Chromosome"/>
</dbReference>
<dbReference type="Proteomes" id="UP000033085">
    <property type="component" value="Chromosome"/>
</dbReference>
<reference evidence="26 27" key="4">
    <citation type="journal article" date="2018" name="Proc. Natl. Acad. Sci. U.S.A.">
        <title>Nonmutational mechanism of inheritance in the Archaeon Sulfolobus solfataricus.</title>
        <authorList>
            <person name="Payne S."/>
            <person name="McCarthy S."/>
            <person name="Johnson T."/>
            <person name="North E."/>
            <person name="Blum P."/>
        </authorList>
    </citation>
    <scope>NUCLEOTIDE SEQUENCE [LARGE SCALE GENOMIC DNA]</scope>
    <source>
        <strain evidence="14 26">SARC-H</strain>
        <strain evidence="15 30">SARC-I</strain>
        <strain evidence="17 31">SARC-N</strain>
        <strain evidence="18 32">SARC-O</strain>
        <strain evidence="19 27">SUL120</strain>
        <strain evidence="13 28">SULG</strain>
        <strain evidence="16 29">SULM</strain>
    </source>
</reference>
<dbReference type="EMBL" id="CP033239">
    <property type="protein sequence ID" value="AZF78656.1"/>
    <property type="molecule type" value="Genomic_DNA"/>
</dbReference>
<evidence type="ECO:0000313" key="10">
    <source>
        <dbReference type="EMBL" id="AKA73710.1"/>
    </source>
</evidence>
<comment type="miscellaneous">
    <text evidence="7">The a and c carboxylates of cobyrinate are activated for nucleophilic attack via formation of a phosphorylated intermediate by ATP. CbiA catalyzes first the amidation of the c-carboxylate, and then that of the a-carboxylate.</text>
</comment>
<dbReference type="Proteomes" id="UP000033106">
    <property type="component" value="Chromosome"/>
</dbReference>
<dbReference type="Proteomes" id="UP000033057">
    <property type="component" value="Chromosome"/>
</dbReference>
<dbReference type="EMBL" id="CP033235">
    <property type="protein sequence ID" value="AZF68181.1"/>
    <property type="molecule type" value="Genomic_DNA"/>
</dbReference>
<dbReference type="EMBL" id="CP011056">
    <property type="protein sequence ID" value="AKA76407.1"/>
    <property type="molecule type" value="Genomic_DNA"/>
</dbReference>
<dbReference type="EMBL" id="CP033241">
    <property type="protein sequence ID" value="AZF83895.1"/>
    <property type="molecule type" value="Genomic_DNA"/>
</dbReference>
<dbReference type="Gene3D" id="3.40.50.300">
    <property type="entry name" value="P-loop containing nucleotide triphosphate hydrolases"/>
    <property type="match status" value="1"/>
</dbReference>
<dbReference type="Pfam" id="PF01656">
    <property type="entry name" value="CbiA"/>
    <property type="match status" value="1"/>
</dbReference>
<dbReference type="InterPro" id="IPR004484">
    <property type="entry name" value="CbiA/CobB_synth"/>
</dbReference>
<dbReference type="EMBL" id="LT549890">
    <property type="protein sequence ID" value="SAI83942.1"/>
    <property type="molecule type" value="Genomic_DNA"/>
</dbReference>
<dbReference type="KEGG" id="ssof:SULC_1427"/>
<dbReference type="Proteomes" id="UP000267993">
    <property type="component" value="Chromosome"/>
</dbReference>
<evidence type="ECO:0000313" key="24">
    <source>
        <dbReference type="Proteomes" id="UP000033106"/>
    </source>
</evidence>
<dbReference type="Proteomes" id="UP000269431">
    <property type="component" value="Chromosome"/>
</dbReference>
<dbReference type="SUPFAM" id="SSF52317">
    <property type="entry name" value="Class I glutamine amidotransferase-like"/>
    <property type="match status" value="1"/>
</dbReference>
<keyword evidence="2 7" id="KW-0436">Ligase</keyword>
<dbReference type="EMBL" id="CP011057">
    <property type="protein sequence ID" value="AKA79100.1"/>
    <property type="molecule type" value="Genomic_DNA"/>
</dbReference>
<feature type="domain" description="CobB/CobQ-like glutamine amidotransferase" evidence="9">
    <location>
        <begin position="240"/>
        <end position="428"/>
    </location>
</feature>
<evidence type="ECO:0000313" key="25">
    <source>
        <dbReference type="Proteomes" id="UP000076770"/>
    </source>
</evidence>
<evidence type="ECO:0000313" key="14">
    <source>
        <dbReference type="EMBL" id="AZF70801.1"/>
    </source>
</evidence>
<reference evidence="12" key="5">
    <citation type="submission" date="2018-10" db="EMBL/GenBank/DDBJ databases">
        <authorList>
            <person name="McCarthy S."/>
            <person name="Gradnigo J."/>
            <person name="Johnson T."/>
            <person name="Payne S."/>
            <person name="Lipzen A."/>
            <person name="Schackwitz W."/>
            <person name="Martin J."/>
            <person name="Moriyama E."/>
            <person name="Blum P."/>
        </authorList>
    </citation>
    <scope>NUCLEOTIDE SEQUENCE</scope>
    <source>
        <strain evidence="10">SARC-B</strain>
        <strain evidence="11">SARC-C</strain>
        <strain evidence="12">SULA</strain>
    </source>
</reference>
<evidence type="ECO:0000313" key="18">
    <source>
        <dbReference type="EMBL" id="AZF81259.1"/>
    </source>
</evidence>
<comment type="function">
    <text evidence="7">Catalyzes the ATP-dependent amidation of the two carboxylate groups at positions a and c of cobyrinate, using either L-glutamine or ammonia as the nitrogen source.</text>
</comment>
<dbReference type="EMBL" id="CP033240">
    <property type="protein sequence ID" value="AZF81259.1"/>
    <property type="molecule type" value="Genomic_DNA"/>
</dbReference>
<feature type="domain" description="CobQ/CobB/MinD/ParA nucleotide binding" evidence="8">
    <location>
        <begin position="6"/>
        <end position="183"/>
    </location>
</feature>
<dbReference type="InterPro" id="IPR027417">
    <property type="entry name" value="P-loop_NTPase"/>
</dbReference>
<dbReference type="RefSeq" id="WP_009988783.1">
    <property type="nucleotide sequence ID" value="NZ_CP011055.2"/>
</dbReference>
<dbReference type="CDD" id="cd05388">
    <property type="entry name" value="CobB_N"/>
    <property type="match status" value="1"/>
</dbReference>
<organism evidence="12 24">
    <name type="scientific">Saccharolobus solfataricus</name>
    <name type="common">Sulfolobus solfataricus</name>
    <dbReference type="NCBI Taxonomy" id="2287"/>
    <lineage>
        <taxon>Archaea</taxon>
        <taxon>Thermoproteota</taxon>
        <taxon>Thermoprotei</taxon>
        <taxon>Sulfolobales</taxon>
        <taxon>Sulfolobaceae</taxon>
        <taxon>Saccharolobus</taxon>
    </lineage>
</organism>
<evidence type="ECO:0000256" key="4">
    <source>
        <dbReference type="ARBA" id="ARBA00022840"/>
    </source>
</evidence>
<comment type="catalytic activity">
    <reaction evidence="7">
        <text>cob(II)yrinate + 2 L-glutamine + 2 ATP + 2 H2O = cob(II)yrinate a,c diamide + 2 L-glutamate + 2 ADP + 2 phosphate + 2 H(+)</text>
        <dbReference type="Rhea" id="RHEA:26289"/>
        <dbReference type="ChEBI" id="CHEBI:15377"/>
        <dbReference type="ChEBI" id="CHEBI:15378"/>
        <dbReference type="ChEBI" id="CHEBI:29985"/>
        <dbReference type="ChEBI" id="CHEBI:30616"/>
        <dbReference type="ChEBI" id="CHEBI:43474"/>
        <dbReference type="ChEBI" id="CHEBI:58359"/>
        <dbReference type="ChEBI" id="CHEBI:58537"/>
        <dbReference type="ChEBI" id="CHEBI:58894"/>
        <dbReference type="ChEBI" id="CHEBI:456216"/>
        <dbReference type="EC" id="6.3.5.11"/>
    </reaction>
</comment>
<name>A0A0E3MFX4_SACSO</name>
<evidence type="ECO:0000313" key="20">
    <source>
        <dbReference type="EMBL" id="QPG50701.1"/>
    </source>
</evidence>
<dbReference type="GO" id="GO:0005524">
    <property type="term" value="F:ATP binding"/>
    <property type="evidence" value="ECO:0007669"/>
    <property type="project" value="UniProtKB-UniRule"/>
</dbReference>
<reference evidence="22 23" key="1">
    <citation type="journal article" date="2015" name="Genome Announc.">
        <title>Complete Genome Sequence of Sulfolobus solfataricus Strain 98/2 and Evolved Derivatives.</title>
        <authorList>
            <person name="McCarthy S."/>
            <person name="Gradnigo J."/>
            <person name="Johnson T."/>
            <person name="Payne S."/>
            <person name="Lipzen A."/>
            <person name="Martin J."/>
            <person name="Schackwitz W."/>
            <person name="Moriyama E."/>
            <person name="Blum P."/>
        </authorList>
    </citation>
    <scope>NUCLEOTIDE SEQUENCE [LARGE SCALE GENOMIC DNA]</scope>
    <source>
        <strain evidence="22">98/2 SULC</strain>
        <strain evidence="10">SARC-B</strain>
        <strain evidence="11">SARC-C</strain>
        <strain evidence="12 24">SULA</strain>
        <strain evidence="23">SULB</strain>
    </source>
</reference>
<dbReference type="NCBIfam" id="NF002204">
    <property type="entry name" value="PRK01077.1"/>
    <property type="match status" value="1"/>
</dbReference>
<reference evidence="21" key="2">
    <citation type="submission" date="2016-04" db="EMBL/GenBank/DDBJ databases">
        <authorList>
            <person name="Evans L.H."/>
            <person name="Alamgir A."/>
            <person name="Owens N."/>
            <person name="Weber N.D."/>
            <person name="Virtaneva K."/>
            <person name="Barbian K."/>
            <person name="Babar A."/>
            <person name="Rosenke K."/>
        </authorList>
    </citation>
    <scope>NUCLEOTIDE SEQUENCE</scope>
    <source>
        <strain evidence="21">P1</strain>
    </source>
</reference>
<evidence type="ECO:0000313" key="31">
    <source>
        <dbReference type="Proteomes" id="UP000278715"/>
    </source>
</evidence>
<evidence type="ECO:0000256" key="2">
    <source>
        <dbReference type="ARBA" id="ARBA00022598"/>
    </source>
</evidence>
<keyword evidence="6 7" id="KW-0315">Glutamine amidotransferase</keyword>
<dbReference type="Proteomes" id="UP000076770">
    <property type="component" value="Chromosome i"/>
</dbReference>
<keyword evidence="5 7" id="KW-0460">Magnesium</keyword>
<reference evidence="20 33" key="6">
    <citation type="journal article" date="2020" name="Nat. Commun.">
        <title>The structures of two archaeal type IV pili illuminate evolutionary relationships.</title>
        <authorList>
            <person name="Wang F."/>
            <person name="Baquero D.P."/>
            <person name="Su Z."/>
            <person name="Beltran L.C."/>
            <person name="Prangishvili D."/>
            <person name="Krupovic M."/>
            <person name="Egelman E.H."/>
        </authorList>
    </citation>
    <scope>NUCLEOTIDE SEQUENCE [LARGE SCALE GENOMIC DNA]</scope>
    <source>
        <strain evidence="20 33">POZ149</strain>
    </source>
</reference>
<comment type="cofactor">
    <cofactor evidence="1 7">
        <name>Mg(2+)</name>
        <dbReference type="ChEBI" id="CHEBI:18420"/>
    </cofactor>
</comment>
<dbReference type="PROSITE" id="PS51274">
    <property type="entry name" value="GATASE_COBBQ"/>
    <property type="match status" value="1"/>
</dbReference>
<dbReference type="InterPro" id="IPR002586">
    <property type="entry name" value="CobQ/CobB/MinD/ParA_Nub-bd_dom"/>
</dbReference>
<dbReference type="NCBIfam" id="TIGR00379">
    <property type="entry name" value="cobB"/>
    <property type="match status" value="1"/>
</dbReference>
<evidence type="ECO:0000313" key="11">
    <source>
        <dbReference type="EMBL" id="AKA76407.1"/>
    </source>
</evidence>
<dbReference type="UniPathway" id="UPA00148">
    <property type="reaction ID" value="UER00231"/>
</dbReference>
<evidence type="ECO:0000313" key="29">
    <source>
        <dbReference type="Proteomes" id="UP000273443"/>
    </source>
</evidence>
<dbReference type="EC" id="6.3.5.11" evidence="7"/>
<evidence type="ECO:0000313" key="27">
    <source>
        <dbReference type="Proteomes" id="UP000269431"/>
    </source>
</evidence>
<protein>
    <recommendedName>
        <fullName evidence="7">Cobyrinate a,c-diamide synthase</fullName>
        <ecNumber evidence="7">6.3.5.11</ecNumber>
    </recommendedName>
    <alternativeName>
        <fullName evidence="7">Cobyrinic acid a,c-diamide synthetase</fullName>
    </alternativeName>
</protein>
<dbReference type="SUPFAM" id="SSF52540">
    <property type="entry name" value="P-loop containing nucleoside triphosphate hydrolases"/>
    <property type="match status" value="1"/>
</dbReference>
<dbReference type="KEGG" id="ssol:SULB_1429"/>
<evidence type="ECO:0000313" key="15">
    <source>
        <dbReference type="EMBL" id="AZF73421.1"/>
    </source>
</evidence>
<dbReference type="EMBL" id="CP033238">
    <property type="protein sequence ID" value="AZF76045.1"/>
    <property type="molecule type" value="Genomic_DNA"/>
</dbReference>
<dbReference type="Pfam" id="PF07685">
    <property type="entry name" value="GATase_3"/>
    <property type="match status" value="1"/>
</dbReference>
<evidence type="ECO:0000256" key="7">
    <source>
        <dbReference type="HAMAP-Rule" id="MF_00027"/>
    </source>
</evidence>
<dbReference type="GeneID" id="44129385"/>
<dbReference type="InterPro" id="IPR011698">
    <property type="entry name" value="GATase_3"/>
</dbReference>
<dbReference type="OrthoDB" id="8896at2157"/>
<evidence type="ECO:0000313" key="30">
    <source>
        <dbReference type="Proteomes" id="UP000275843"/>
    </source>
</evidence>
<dbReference type="OMA" id="CDGVYLP"/>
<evidence type="ECO:0000313" key="33">
    <source>
        <dbReference type="Proteomes" id="UP000594632"/>
    </source>
</evidence>
<evidence type="ECO:0000313" key="22">
    <source>
        <dbReference type="Proteomes" id="UP000033057"/>
    </source>
</evidence>
<evidence type="ECO:0000313" key="17">
    <source>
        <dbReference type="EMBL" id="AZF78656.1"/>
    </source>
</evidence>
<comment type="domain">
    <text evidence="7">Comprises of two domains. The C-terminal domain contains the binding site for glutamine and catalyzes the hydrolysis of this substrate to glutamate and ammonia. The N-terminal domain is anticipated to bind ATP and cobyrinate and catalyzes the ultimate synthesis of the diamide product. The ammonia produced via the glutaminase domain is probably translocated to the adjacent domain via a molecular tunnel, where it reacts with an activated intermediate.</text>
</comment>
<dbReference type="KEGG" id="ssoa:SULA_1428"/>
<evidence type="ECO:0000259" key="8">
    <source>
        <dbReference type="Pfam" id="PF01656"/>
    </source>
</evidence>
<evidence type="ECO:0000313" key="12">
    <source>
        <dbReference type="EMBL" id="AKA79100.1"/>
    </source>
</evidence>
<dbReference type="SMR" id="A0A0E3MFX4"/>
<dbReference type="PANTHER" id="PTHR43873">
    <property type="entry name" value="COBYRINATE A,C-DIAMIDE SYNTHASE"/>
    <property type="match status" value="1"/>
</dbReference>
<comment type="pathway">
    <text evidence="7">Cofactor biosynthesis; adenosylcobalamin biosynthesis; cob(II)yrinate a,c-diamide from sirohydrochlorin (anaerobic route): step 10/10.</text>
</comment>
<dbReference type="GeneID" id="1455543"/>
<evidence type="ECO:0000313" key="32">
    <source>
        <dbReference type="Proteomes" id="UP000282269"/>
    </source>
</evidence>
<dbReference type="Proteomes" id="UP000273194">
    <property type="component" value="Chromosome"/>
</dbReference>
<evidence type="ECO:0000313" key="13">
    <source>
        <dbReference type="EMBL" id="AZF68181.1"/>
    </source>
</evidence>
<dbReference type="InterPro" id="IPR029062">
    <property type="entry name" value="Class_I_gatase-like"/>
</dbReference>
<evidence type="ECO:0000256" key="3">
    <source>
        <dbReference type="ARBA" id="ARBA00022741"/>
    </source>
</evidence>
<evidence type="ECO:0000313" key="26">
    <source>
        <dbReference type="Proteomes" id="UP000267993"/>
    </source>
</evidence>
<proteinExistence type="inferred from homology"/>
<evidence type="ECO:0000313" key="16">
    <source>
        <dbReference type="EMBL" id="AZF76045.1"/>
    </source>
</evidence>
<evidence type="ECO:0000313" key="21">
    <source>
        <dbReference type="EMBL" id="SAI83942.1"/>
    </source>
</evidence>
<keyword evidence="4 7" id="KW-0067">ATP-binding</keyword>
<comment type="similarity">
    <text evidence="7">Belongs to the CobB/CbiA family.</text>
</comment>
<feature type="site" description="Increases nucleophilicity of active site Cys" evidence="7">
    <location>
        <position position="422"/>
    </location>
</feature>
<keyword evidence="7" id="KW-0169">Cobalamin biosynthesis</keyword>
<evidence type="ECO:0000313" key="19">
    <source>
        <dbReference type="EMBL" id="AZF83895.1"/>
    </source>
</evidence>
<dbReference type="PANTHER" id="PTHR43873:SF1">
    <property type="entry name" value="COBYRINATE A,C-DIAMIDE SYNTHASE"/>
    <property type="match status" value="1"/>
</dbReference>
<dbReference type="EMBL" id="CP033237">
    <property type="protein sequence ID" value="AZF73421.1"/>
    <property type="molecule type" value="Genomic_DNA"/>
</dbReference>